<dbReference type="GO" id="GO:0019005">
    <property type="term" value="C:SCF ubiquitin ligase complex"/>
    <property type="evidence" value="ECO:0007669"/>
    <property type="project" value="TreeGrafter"/>
</dbReference>
<dbReference type="InterPro" id="IPR006553">
    <property type="entry name" value="Leu-rich_rpt_Cys-con_subtyp"/>
</dbReference>
<dbReference type="EMBL" id="JAFBMS010000002">
    <property type="protein sequence ID" value="KAG9354392.1"/>
    <property type="molecule type" value="Genomic_DNA"/>
</dbReference>
<feature type="non-terminal residue" evidence="2">
    <location>
        <position position="685"/>
    </location>
</feature>
<dbReference type="PANTHER" id="PTHR13318">
    <property type="entry name" value="PARTNER OF PAIRED, ISOFORM B-RELATED"/>
    <property type="match status" value="1"/>
</dbReference>
<feature type="compositionally biased region" description="Acidic residues" evidence="1">
    <location>
        <begin position="337"/>
        <end position="347"/>
    </location>
</feature>
<reference evidence="2" key="1">
    <citation type="thesis" date="2021" institute="BYU ScholarsArchive" country="Provo, UT, USA">
        <title>Applications of and Algorithms for Genome Assembly and Genomic Analyses with an Emphasis on Marine Teleosts.</title>
        <authorList>
            <person name="Pickett B.D."/>
        </authorList>
    </citation>
    <scope>NUCLEOTIDE SEQUENCE</scope>
    <source>
        <strain evidence="2">HI-2016</strain>
    </source>
</reference>
<gene>
    <name evidence="2" type="ORF">JZ751_001100</name>
</gene>
<dbReference type="InterPro" id="IPR032675">
    <property type="entry name" value="LRR_dom_sf"/>
</dbReference>
<name>A0A8T2PSJ8_9TELE</name>
<protein>
    <submittedName>
        <fullName evidence="2">Uncharacterized protein</fullName>
    </submittedName>
</protein>
<dbReference type="OrthoDB" id="16120at2759"/>
<evidence type="ECO:0000313" key="3">
    <source>
        <dbReference type="Proteomes" id="UP000824540"/>
    </source>
</evidence>
<keyword evidence="3" id="KW-1185">Reference proteome</keyword>
<sequence>DLRLQGRTVKAREMPLFRWVQTSLAGPVKGETKKRKKKFAKGSDCGSLLRLCLWSLAENMENVWTKHYTENYMDKYCFRYIIGPFNILPGVLLEELLSLLSSRRLVSRGALHLLLLPQLRHLSLSPCSGLVTPGLCQMITVRCPSLMSLDLSRVQHLTSPVLCDLLRSLTSLRLLTLAGTVCDGRVIETVASHCQVLQHLDVSRCHNLDPVGMLSLAHRPMGVKGGGARALKSLLALDIGFGGDETAVAAYLLLALPLLTRVALEGLGEGCCMIADGEFREVEEIATREGMLSFGELWSRRMRGEIGAGGREAGAEHQVSDRREKEEEGWASGEGSESSEEESEEAEGAGATEQKRGLLLLNDRPTWMSKGQEERSGDLVSGVTLKLQEAQGVEVNSLGPLGRLCPDLCSLTLIGDGGAGQPDPMELGQWAGQLQSLGLRMGGTLSDILPAVQVVGASLASLSLEGVGMERGGAFLKLLQACPNLKALHVHTELPGSEEEGEEEEDEAWNLNSLPCIPHLQTLTLNFLLEQQQGKPVMSWRSLKGVLVCLLGGSPLLEKVSLSALPCPVDSMLRSVLLGHLVPTPTPESAPLRRLRHLELTCCDITGATAELMMASIDCLSTLDLSRCWVINKDQFMRLQSKATRRRQPLILNLEPLHADLEAVHGLDGGLSTGRVIEAHKACMG</sequence>
<dbReference type="Proteomes" id="UP000824540">
    <property type="component" value="Unassembled WGS sequence"/>
</dbReference>
<comment type="caution">
    <text evidence="2">The sequence shown here is derived from an EMBL/GenBank/DDBJ whole genome shotgun (WGS) entry which is preliminary data.</text>
</comment>
<evidence type="ECO:0000313" key="2">
    <source>
        <dbReference type="EMBL" id="KAG9354392.1"/>
    </source>
</evidence>
<evidence type="ECO:0000256" key="1">
    <source>
        <dbReference type="SAM" id="MobiDB-lite"/>
    </source>
</evidence>
<dbReference type="SMART" id="SM00367">
    <property type="entry name" value="LRR_CC"/>
    <property type="match status" value="3"/>
</dbReference>
<organism evidence="2 3">
    <name type="scientific">Albula glossodonta</name>
    <name type="common">roundjaw bonefish</name>
    <dbReference type="NCBI Taxonomy" id="121402"/>
    <lineage>
        <taxon>Eukaryota</taxon>
        <taxon>Metazoa</taxon>
        <taxon>Chordata</taxon>
        <taxon>Craniata</taxon>
        <taxon>Vertebrata</taxon>
        <taxon>Euteleostomi</taxon>
        <taxon>Actinopterygii</taxon>
        <taxon>Neopterygii</taxon>
        <taxon>Teleostei</taxon>
        <taxon>Albuliformes</taxon>
        <taxon>Albulidae</taxon>
        <taxon>Albula</taxon>
    </lineage>
</organism>
<proteinExistence type="predicted"/>
<dbReference type="Gene3D" id="3.80.10.10">
    <property type="entry name" value="Ribonuclease Inhibitor"/>
    <property type="match status" value="2"/>
</dbReference>
<feature type="region of interest" description="Disordered" evidence="1">
    <location>
        <begin position="309"/>
        <end position="357"/>
    </location>
</feature>
<accession>A0A8T2PSJ8</accession>
<feature type="compositionally biased region" description="Basic and acidic residues" evidence="1">
    <location>
        <begin position="313"/>
        <end position="328"/>
    </location>
</feature>
<dbReference type="SUPFAM" id="SSF52047">
    <property type="entry name" value="RNI-like"/>
    <property type="match status" value="2"/>
</dbReference>
<dbReference type="GO" id="GO:0031146">
    <property type="term" value="P:SCF-dependent proteasomal ubiquitin-dependent protein catabolic process"/>
    <property type="evidence" value="ECO:0007669"/>
    <property type="project" value="TreeGrafter"/>
</dbReference>
<dbReference type="AlphaFoldDB" id="A0A8T2PSJ8"/>